<protein>
    <submittedName>
        <fullName evidence="1">Uncharacterized protein</fullName>
    </submittedName>
</protein>
<dbReference type="OMA" id="CKIKEAW"/>
<evidence type="ECO:0000313" key="1">
    <source>
        <dbReference type="EMBL" id="TKW09002.1"/>
    </source>
</evidence>
<reference evidence="1" key="1">
    <citation type="submission" date="2019-03" db="EMBL/GenBank/DDBJ databases">
        <title>WGS assembly of Setaria viridis.</title>
        <authorList>
            <person name="Huang P."/>
            <person name="Jenkins J."/>
            <person name="Grimwood J."/>
            <person name="Barry K."/>
            <person name="Healey A."/>
            <person name="Mamidi S."/>
            <person name="Sreedasyam A."/>
            <person name="Shu S."/>
            <person name="Feldman M."/>
            <person name="Wu J."/>
            <person name="Yu Y."/>
            <person name="Chen C."/>
            <person name="Johnson J."/>
            <person name="Rokhsar D."/>
            <person name="Baxter I."/>
            <person name="Schmutz J."/>
            <person name="Brutnell T."/>
            <person name="Kellogg E."/>
        </authorList>
    </citation>
    <scope>NUCLEOTIDE SEQUENCE [LARGE SCALE GENOMIC DNA]</scope>
</reference>
<accession>A0A4U6U2F5</accession>
<name>A0A4U6U2F5_SETVI</name>
<proteinExistence type="predicted"/>
<keyword evidence="2" id="KW-1185">Reference proteome</keyword>
<organism evidence="1 2">
    <name type="scientific">Setaria viridis</name>
    <name type="common">Green bristlegrass</name>
    <name type="synonym">Setaria italica subsp. viridis</name>
    <dbReference type="NCBI Taxonomy" id="4556"/>
    <lineage>
        <taxon>Eukaryota</taxon>
        <taxon>Viridiplantae</taxon>
        <taxon>Streptophyta</taxon>
        <taxon>Embryophyta</taxon>
        <taxon>Tracheophyta</taxon>
        <taxon>Spermatophyta</taxon>
        <taxon>Magnoliopsida</taxon>
        <taxon>Liliopsida</taxon>
        <taxon>Poales</taxon>
        <taxon>Poaceae</taxon>
        <taxon>PACMAD clade</taxon>
        <taxon>Panicoideae</taxon>
        <taxon>Panicodae</taxon>
        <taxon>Paniceae</taxon>
        <taxon>Cenchrinae</taxon>
        <taxon>Setaria</taxon>
    </lineage>
</organism>
<dbReference type="InterPro" id="IPR043504">
    <property type="entry name" value="Peptidase_S1_PA_chymotrypsin"/>
</dbReference>
<dbReference type="SUPFAM" id="SSF50494">
    <property type="entry name" value="Trypsin-like serine proteases"/>
    <property type="match status" value="2"/>
</dbReference>
<dbReference type="Pfam" id="PF13365">
    <property type="entry name" value="Trypsin_2"/>
    <property type="match status" value="2"/>
</dbReference>
<dbReference type="PANTHER" id="PTHR18868">
    <property type="entry name" value="OS07G0665300 PROTEIN-RELATED"/>
    <property type="match status" value="1"/>
</dbReference>
<gene>
    <name evidence="1" type="ORF">SEVIR_6G062900v2</name>
</gene>
<sequence length="588" mass="65621">MRKAKRGGADLTKRIRKNRRACKNESLFSGRFLGDSNQDVRSGLSDGLKSYLSKRVSSITLCDGDRILFSCSGIAMEHQGHLTRFLTSASLVRALDGTNEDHDDLKIEVRHEGNEVHMGIVGEFDLDHNFAVVNVHAFLDVQVGPFQSAPEILAHGEILVAIGRGVCGEIVTKSVELDDDSRVSEDDEDLDCKISEAWEGGPVHSIDGTVVGMNLFLTMRRAVFLPWGTILKHLEHYWTSQEKKTGLAKVYRIGPVCEKYNSHPEVHGAFVNQELLDLDSMGYPKLPSSMLGDGMILVNTFEETFGDMHGEGVWRKFSKRASNINRNIVALASYDGEKRFFACTGFSIEWNVSTIILTSASLVRNSGDENKIVENLRIEVLLDNQCIEGTLQHYSLHYNVALVSVKDYPALCASNTELFWTKSKSSKVAAVGRCFKSGALMATIGDLVSWTGTLDCDFLARSTCKISKVGIGGPLVNLDGDVIGMNFYDKRIGTPFLFWADICKILASFETKSKFGEVGNDSDPSGSPFWKMNKDRNTKLNRWPVPMPRWCHLEDRDEDKSDDELGFEPKSGRKRRYGYIRGRKVVLF</sequence>
<dbReference type="InterPro" id="IPR009003">
    <property type="entry name" value="Peptidase_S1_PA"/>
</dbReference>
<dbReference type="PANTHER" id="PTHR18868:SF45">
    <property type="entry name" value="OS03G0109900 PROTEIN"/>
    <property type="match status" value="1"/>
</dbReference>
<dbReference type="Gramene" id="TKW09002">
    <property type="protein sequence ID" value="TKW09002"/>
    <property type="gene ID" value="SEVIR_6G062900v2"/>
</dbReference>
<evidence type="ECO:0000313" key="2">
    <source>
        <dbReference type="Proteomes" id="UP000298652"/>
    </source>
</evidence>
<dbReference type="EMBL" id="CM016557">
    <property type="protein sequence ID" value="TKW09002.1"/>
    <property type="molecule type" value="Genomic_DNA"/>
</dbReference>
<dbReference type="AlphaFoldDB" id="A0A4U6U2F5"/>
<dbReference type="Proteomes" id="UP000298652">
    <property type="component" value="Chromosome 6"/>
</dbReference>
<dbReference type="Gene3D" id="2.40.10.10">
    <property type="entry name" value="Trypsin-like serine proteases"/>
    <property type="match status" value="2"/>
</dbReference>